<proteinExistence type="predicted"/>
<dbReference type="InterPro" id="IPR011990">
    <property type="entry name" value="TPR-like_helical_dom_sf"/>
</dbReference>
<sequence length="475" mass="51332">MPTAETSQCRLSYNRQGVREPCKNQFRPFASIQQPSDLSPTLLCRKSLPASSLGSALSRRSQLALFSTSAQQSSSGSVATAESYPNPYAEPEVPNFKQCKNPTQLEKSITSYLKSHPTPSERALVAMLAACADLNRAATQSSPRKEDRLIAVSRKERGHRAGTSAGAPWNERDDRTASPRDLGPSLLQTILQSSLFTSDQVFRIACSIYENISGASNLASGGSGKSSHSHNPSLQVTNAFLHVCAVTGHFDRAWSVLQEMVQRPQGDVKPDLTTYRHVLKAAAVHRNRVKDRNEETEFNARVERVIEQGAEALSRQARMAFWMKLGLGVLVGATVGKFTTMGILALAESKILARGAGLIVQGDPLEATGSTTVQVSDGMIDLLACQEIAAGIGLAAGLLTVGYVIKGSTRQSCSATAVTATGESGSKGPSRHQYVPDSLPRARLFGLYFPDLTTIKKEEIRDFLRMEYGAFAREL</sequence>
<name>A0A9P6LZS8_MORAP</name>
<protein>
    <recommendedName>
        <fullName evidence="5">Pentatricopeptide repeat-containing protein</fullName>
    </recommendedName>
</protein>
<comment type="caution">
    <text evidence="3">The sequence shown here is derived from an EMBL/GenBank/DDBJ whole genome shotgun (WGS) entry which is preliminary data.</text>
</comment>
<feature type="region of interest" description="Disordered" evidence="1">
    <location>
        <begin position="154"/>
        <end position="181"/>
    </location>
</feature>
<keyword evidence="4" id="KW-1185">Reference proteome</keyword>
<dbReference type="Proteomes" id="UP000738359">
    <property type="component" value="Unassembled WGS sequence"/>
</dbReference>
<keyword evidence="2" id="KW-0472">Membrane</keyword>
<accession>A0A9P6LZS8</accession>
<feature type="transmembrane region" description="Helical" evidence="2">
    <location>
        <begin position="325"/>
        <end position="347"/>
    </location>
</feature>
<evidence type="ECO:0000256" key="2">
    <source>
        <dbReference type="SAM" id="Phobius"/>
    </source>
</evidence>
<evidence type="ECO:0008006" key="5">
    <source>
        <dbReference type="Google" id="ProtNLM"/>
    </source>
</evidence>
<feature type="transmembrane region" description="Helical" evidence="2">
    <location>
        <begin position="388"/>
        <end position="405"/>
    </location>
</feature>
<evidence type="ECO:0000313" key="4">
    <source>
        <dbReference type="Proteomes" id="UP000738359"/>
    </source>
</evidence>
<dbReference type="Gene3D" id="1.25.40.10">
    <property type="entry name" value="Tetratricopeptide repeat domain"/>
    <property type="match status" value="1"/>
</dbReference>
<dbReference type="EMBL" id="JAAAHY010000915">
    <property type="protein sequence ID" value="KAF9955244.1"/>
    <property type="molecule type" value="Genomic_DNA"/>
</dbReference>
<dbReference type="AlphaFoldDB" id="A0A9P6LZS8"/>
<dbReference type="OrthoDB" id="2393594at2759"/>
<keyword evidence="2" id="KW-1133">Transmembrane helix</keyword>
<organism evidence="3 4">
    <name type="scientific">Mortierella alpina</name>
    <name type="common">Oleaginous fungus</name>
    <name type="synonym">Mortierella renispora</name>
    <dbReference type="NCBI Taxonomy" id="64518"/>
    <lineage>
        <taxon>Eukaryota</taxon>
        <taxon>Fungi</taxon>
        <taxon>Fungi incertae sedis</taxon>
        <taxon>Mucoromycota</taxon>
        <taxon>Mortierellomycotina</taxon>
        <taxon>Mortierellomycetes</taxon>
        <taxon>Mortierellales</taxon>
        <taxon>Mortierellaceae</taxon>
        <taxon>Mortierella</taxon>
    </lineage>
</organism>
<gene>
    <name evidence="3" type="ORF">BGZ70_010299</name>
</gene>
<reference evidence="3" key="1">
    <citation type="journal article" date="2020" name="Fungal Divers.">
        <title>Resolving the Mortierellaceae phylogeny through synthesis of multi-gene phylogenetics and phylogenomics.</title>
        <authorList>
            <person name="Vandepol N."/>
            <person name="Liber J."/>
            <person name="Desiro A."/>
            <person name="Na H."/>
            <person name="Kennedy M."/>
            <person name="Barry K."/>
            <person name="Grigoriev I.V."/>
            <person name="Miller A.N."/>
            <person name="O'Donnell K."/>
            <person name="Stajich J.E."/>
            <person name="Bonito G."/>
        </authorList>
    </citation>
    <scope>NUCLEOTIDE SEQUENCE</scope>
    <source>
        <strain evidence="3">CK1249</strain>
    </source>
</reference>
<keyword evidence="2" id="KW-0812">Transmembrane</keyword>
<evidence type="ECO:0000313" key="3">
    <source>
        <dbReference type="EMBL" id="KAF9955244.1"/>
    </source>
</evidence>
<evidence type="ECO:0000256" key="1">
    <source>
        <dbReference type="SAM" id="MobiDB-lite"/>
    </source>
</evidence>